<dbReference type="GO" id="GO:0047372">
    <property type="term" value="F:monoacylglycerol lipase activity"/>
    <property type="evidence" value="ECO:0007669"/>
    <property type="project" value="TreeGrafter"/>
</dbReference>
<feature type="domain" description="AB hydrolase-1" evidence="1">
    <location>
        <begin position="49"/>
        <end position="281"/>
    </location>
</feature>
<proteinExistence type="predicted"/>
<dbReference type="InterPro" id="IPR050266">
    <property type="entry name" value="AB_hydrolase_sf"/>
</dbReference>
<sequence>MKIPTPNLWPAARTSQRWLVQAKRRETVIDGHRMVYLEKGTPAGDQPTVILMHGFAAMKENWALWLQRLPEHWHILVPDLPGLGESEYRSDADYGYEAQASRLEAWIDTLATNNLHLVGSSMGGAIATVLAHKMTPAPASLTVLNSAGIPEHTNVDLDAPFESDRDAILIPRDWAGVYRMFNSVGTGRPTAMGVAMTGLLGPDLLQRTTSLRHIFNDMLADALAPARYLGPNTPPLQVQWGDRDVITPTRCVDWYRKVTPQADIHVFRRVGHLPMLENPGRSARKLAAFIDRHSAGGQLC</sequence>
<organism evidence="2 3">
    <name type="scientific">Marinobacter salarius</name>
    <dbReference type="NCBI Taxonomy" id="1420917"/>
    <lineage>
        <taxon>Bacteria</taxon>
        <taxon>Pseudomonadati</taxon>
        <taxon>Pseudomonadota</taxon>
        <taxon>Gammaproteobacteria</taxon>
        <taxon>Pseudomonadales</taxon>
        <taxon>Marinobacteraceae</taxon>
        <taxon>Marinobacter</taxon>
    </lineage>
</organism>
<keyword evidence="2" id="KW-0378">Hydrolase</keyword>
<dbReference type="InterPro" id="IPR029058">
    <property type="entry name" value="AB_hydrolase_fold"/>
</dbReference>
<dbReference type="GO" id="GO:0016020">
    <property type="term" value="C:membrane"/>
    <property type="evidence" value="ECO:0007669"/>
    <property type="project" value="TreeGrafter"/>
</dbReference>
<dbReference type="Gene3D" id="3.40.50.1820">
    <property type="entry name" value="alpha/beta hydrolase"/>
    <property type="match status" value="1"/>
</dbReference>
<evidence type="ECO:0000259" key="1">
    <source>
        <dbReference type="Pfam" id="PF12697"/>
    </source>
</evidence>
<gene>
    <name evidence="2" type="primary">lip1</name>
    <name evidence="2" type="ORF">MARSALSMR5_00107</name>
</gene>
<evidence type="ECO:0000313" key="2">
    <source>
        <dbReference type="EMBL" id="ARM82213.1"/>
    </source>
</evidence>
<dbReference type="GO" id="GO:0004806">
    <property type="term" value="F:triacylglycerol lipase activity"/>
    <property type="evidence" value="ECO:0007669"/>
    <property type="project" value="UniProtKB-EC"/>
</dbReference>
<reference evidence="2 3" key="1">
    <citation type="submission" date="2017-04" db="EMBL/GenBank/DDBJ databases">
        <title>Genome Sequence of Marinobacter salarius strain SMR5 Isolated from a culture of the Diatom Skeletonema marinoi.</title>
        <authorList>
            <person name="Topel M."/>
            <person name="Pinder M.I.M."/>
            <person name="Johansson O.N."/>
            <person name="Kourtchenko O."/>
            <person name="Godhe A."/>
            <person name="Clarke A.K."/>
        </authorList>
    </citation>
    <scope>NUCLEOTIDE SEQUENCE [LARGE SCALE GENOMIC DNA]</scope>
    <source>
        <strain evidence="2 3">SMR5</strain>
    </source>
</reference>
<dbReference type="GeneID" id="77254128"/>
<dbReference type="PRINTS" id="PR00111">
    <property type="entry name" value="ABHYDROLASE"/>
</dbReference>
<dbReference type="EC" id="3.1.1.3" evidence="2"/>
<dbReference type="GO" id="GO:0046464">
    <property type="term" value="P:acylglycerol catabolic process"/>
    <property type="evidence" value="ECO:0007669"/>
    <property type="project" value="TreeGrafter"/>
</dbReference>
<dbReference type="STRING" id="1420917.AU15_04595"/>
<dbReference type="EMBL" id="CP020931">
    <property type="protein sequence ID" value="ARM82213.1"/>
    <property type="molecule type" value="Genomic_DNA"/>
</dbReference>
<evidence type="ECO:0000313" key="3">
    <source>
        <dbReference type="Proteomes" id="UP000193100"/>
    </source>
</evidence>
<dbReference type="RefSeq" id="WP_085678144.1">
    <property type="nucleotide sequence ID" value="NZ_CP020931.1"/>
</dbReference>
<dbReference type="AlphaFoldDB" id="A0A1W6K459"/>
<dbReference type="Pfam" id="PF12697">
    <property type="entry name" value="Abhydrolase_6"/>
    <property type="match status" value="1"/>
</dbReference>
<name>A0A1W6K459_9GAMM</name>
<dbReference type="PANTHER" id="PTHR43798:SF5">
    <property type="entry name" value="MONOACYLGLYCEROL LIPASE ABHD6"/>
    <property type="match status" value="1"/>
</dbReference>
<dbReference type="PANTHER" id="PTHR43798">
    <property type="entry name" value="MONOACYLGLYCEROL LIPASE"/>
    <property type="match status" value="1"/>
</dbReference>
<dbReference type="Proteomes" id="UP000193100">
    <property type="component" value="Chromosome"/>
</dbReference>
<protein>
    <submittedName>
        <fullName evidence="2">Lipase 1</fullName>
        <ecNumber evidence="2">3.1.1.3</ecNumber>
    </submittedName>
</protein>
<dbReference type="SUPFAM" id="SSF53474">
    <property type="entry name" value="alpha/beta-Hydrolases"/>
    <property type="match status" value="1"/>
</dbReference>
<accession>A0A1W6K459</accession>
<dbReference type="InterPro" id="IPR000073">
    <property type="entry name" value="AB_hydrolase_1"/>
</dbReference>